<dbReference type="InterPro" id="IPR017937">
    <property type="entry name" value="Thioredoxin_CS"/>
</dbReference>
<evidence type="ECO:0000313" key="6">
    <source>
        <dbReference type="EMBL" id="SFN80643.1"/>
    </source>
</evidence>
<organism evidence="6 7">
    <name type="scientific">Bizionia echini</name>
    <dbReference type="NCBI Taxonomy" id="649333"/>
    <lineage>
        <taxon>Bacteria</taxon>
        <taxon>Pseudomonadati</taxon>
        <taxon>Bacteroidota</taxon>
        <taxon>Flavobacteriia</taxon>
        <taxon>Flavobacteriales</taxon>
        <taxon>Flavobacteriaceae</taxon>
        <taxon>Bizionia</taxon>
    </lineage>
</organism>
<evidence type="ECO:0000256" key="1">
    <source>
        <dbReference type="ARBA" id="ARBA00004196"/>
    </source>
</evidence>
<accession>A0A1I5C0S3</accession>
<dbReference type="EMBL" id="FOVN01000004">
    <property type="protein sequence ID" value="SFN80643.1"/>
    <property type="molecule type" value="Genomic_DNA"/>
</dbReference>
<dbReference type="Pfam" id="PF14289">
    <property type="entry name" value="DUF4369"/>
    <property type="match status" value="1"/>
</dbReference>
<gene>
    <name evidence="6" type="ORF">SAMN04487989_104127</name>
</gene>
<dbReference type="PROSITE" id="PS00194">
    <property type="entry name" value="THIOREDOXIN_1"/>
    <property type="match status" value="1"/>
</dbReference>
<dbReference type="GO" id="GO:0030313">
    <property type="term" value="C:cell envelope"/>
    <property type="evidence" value="ECO:0007669"/>
    <property type="project" value="UniProtKB-SubCell"/>
</dbReference>
<dbReference type="InterPro" id="IPR036249">
    <property type="entry name" value="Thioredoxin-like_sf"/>
</dbReference>
<dbReference type="PANTHER" id="PTHR42852:SF6">
    <property type="entry name" value="THIOL:DISULFIDE INTERCHANGE PROTEIN DSBE"/>
    <property type="match status" value="1"/>
</dbReference>
<dbReference type="InterPro" id="IPR025380">
    <property type="entry name" value="DUF4369"/>
</dbReference>
<keyword evidence="4" id="KW-0676">Redox-active center</keyword>
<name>A0A1I5C0S3_9FLAO</name>
<dbReference type="PANTHER" id="PTHR42852">
    <property type="entry name" value="THIOL:DISULFIDE INTERCHANGE PROTEIN DSBE"/>
    <property type="match status" value="1"/>
</dbReference>
<dbReference type="InterPro" id="IPR050553">
    <property type="entry name" value="Thioredoxin_ResA/DsbE_sf"/>
</dbReference>
<dbReference type="SUPFAM" id="SSF52833">
    <property type="entry name" value="Thioredoxin-like"/>
    <property type="match status" value="1"/>
</dbReference>
<evidence type="ECO:0000256" key="4">
    <source>
        <dbReference type="ARBA" id="ARBA00023284"/>
    </source>
</evidence>
<dbReference type="InterPro" id="IPR013766">
    <property type="entry name" value="Thioredoxin_domain"/>
</dbReference>
<reference evidence="7" key="1">
    <citation type="submission" date="2016-10" db="EMBL/GenBank/DDBJ databases">
        <authorList>
            <person name="Varghese N."/>
            <person name="Submissions S."/>
        </authorList>
    </citation>
    <scope>NUCLEOTIDE SEQUENCE [LARGE SCALE GENOMIC DNA]</scope>
    <source>
        <strain evidence="7">DSM 23925</strain>
    </source>
</reference>
<dbReference type="GO" id="GO:0016209">
    <property type="term" value="F:antioxidant activity"/>
    <property type="evidence" value="ECO:0007669"/>
    <property type="project" value="InterPro"/>
</dbReference>
<dbReference type="GO" id="GO:0016491">
    <property type="term" value="F:oxidoreductase activity"/>
    <property type="evidence" value="ECO:0007669"/>
    <property type="project" value="InterPro"/>
</dbReference>
<dbReference type="CDD" id="cd02966">
    <property type="entry name" value="TlpA_like_family"/>
    <property type="match status" value="1"/>
</dbReference>
<evidence type="ECO:0000259" key="5">
    <source>
        <dbReference type="PROSITE" id="PS51352"/>
    </source>
</evidence>
<feature type="domain" description="Thioredoxin" evidence="5">
    <location>
        <begin position="231"/>
        <end position="375"/>
    </location>
</feature>
<evidence type="ECO:0000256" key="2">
    <source>
        <dbReference type="ARBA" id="ARBA00022748"/>
    </source>
</evidence>
<evidence type="ECO:0000313" key="7">
    <source>
        <dbReference type="Proteomes" id="UP000198705"/>
    </source>
</evidence>
<dbReference type="PROSITE" id="PS51352">
    <property type="entry name" value="THIOREDOXIN_2"/>
    <property type="match status" value="1"/>
</dbReference>
<proteinExistence type="predicted"/>
<dbReference type="AlphaFoldDB" id="A0A1I5C0S3"/>
<keyword evidence="3" id="KW-1015">Disulfide bond</keyword>
<sequence>MIKKLMLLALIILVASCKNEVTKEGYVLNGFIDSSVDGKTMRLRNADLNNVTFVDSTIIKDGKVTFTGKVDSPDLYLLSIDGVPGGMPIVLENENISIQFYKDSLQSSKVTGSHENDIFKVFKDISDPIRAKNQAMGQEFMAARTAGDTAKMKTIQEEFQKIVDNGNLENLEAIKKHNDVVTSAAILENLIKTKGIEMAKAQELYDNFTDPVKNSRIGKSINDLLVSGKATAIGSVAPDFTAPNPEGNMLTLSDLKGKVTIIDFWAAWCGPCRRENPNVVNVYEKYHDKGLEIIGVSLDGNPRQKDAKGEWLAAIEKDGLTWHQVSNLQYFNDPVAKKYNIQSIPATFILDADGKIIAKNLRGPELEAKMAELLD</sequence>
<dbReference type="PROSITE" id="PS51257">
    <property type="entry name" value="PROKAR_LIPOPROTEIN"/>
    <property type="match status" value="1"/>
</dbReference>
<comment type="subcellular location">
    <subcellularLocation>
        <location evidence="1">Cell envelope</location>
    </subcellularLocation>
</comment>
<dbReference type="RefSeq" id="WP_092208412.1">
    <property type="nucleotide sequence ID" value="NZ_FOVN01000004.1"/>
</dbReference>
<evidence type="ECO:0000256" key="3">
    <source>
        <dbReference type="ARBA" id="ARBA00023157"/>
    </source>
</evidence>
<dbReference type="Pfam" id="PF00578">
    <property type="entry name" value="AhpC-TSA"/>
    <property type="match status" value="1"/>
</dbReference>
<dbReference type="Gene3D" id="3.40.30.10">
    <property type="entry name" value="Glutaredoxin"/>
    <property type="match status" value="1"/>
</dbReference>
<dbReference type="Proteomes" id="UP000198705">
    <property type="component" value="Unassembled WGS sequence"/>
</dbReference>
<dbReference type="GO" id="GO:0017004">
    <property type="term" value="P:cytochrome complex assembly"/>
    <property type="evidence" value="ECO:0007669"/>
    <property type="project" value="UniProtKB-KW"/>
</dbReference>
<dbReference type="InterPro" id="IPR000866">
    <property type="entry name" value="AhpC/TSA"/>
</dbReference>
<keyword evidence="2" id="KW-0201">Cytochrome c-type biogenesis</keyword>
<dbReference type="OrthoDB" id="1069091at2"/>
<protein>
    <submittedName>
        <fullName evidence="6">Peroxiredoxin</fullName>
    </submittedName>
</protein>
<keyword evidence="7" id="KW-1185">Reference proteome</keyword>